<sequence length="185" mass="21323">MRDVSNRARINLNILRLIAWTLPAIAFHASPIYSTEQRVEVAQLARPIVFIDPDSFPKDPSKAMASEFPKTSHRKSYFTVECQEKLVMIEGRRGPKRTLLRTREYTIDTAQRLWREPGGDLQKLRTKGGDLILVNRQPVRESSYFESFNRSTGKYALYSDHLNVITVGRGTCRHVDLIPFPFDRS</sequence>
<dbReference type="EMBL" id="JACHBG010000016">
    <property type="protein sequence ID" value="MBB6487820.1"/>
    <property type="molecule type" value="Genomic_DNA"/>
</dbReference>
<proteinExistence type="predicted"/>
<gene>
    <name evidence="2" type="ORF">GGD46_005130</name>
</gene>
<accession>A0A7X0IVJ2</accession>
<organism evidence="2 3">
    <name type="scientific">Rhizobium lusitanum</name>
    <dbReference type="NCBI Taxonomy" id="293958"/>
    <lineage>
        <taxon>Bacteria</taxon>
        <taxon>Pseudomonadati</taxon>
        <taxon>Pseudomonadota</taxon>
        <taxon>Alphaproteobacteria</taxon>
        <taxon>Hyphomicrobiales</taxon>
        <taxon>Rhizobiaceae</taxon>
        <taxon>Rhizobium/Agrobacterium group</taxon>
        <taxon>Rhizobium</taxon>
    </lineage>
</organism>
<evidence type="ECO:0000256" key="1">
    <source>
        <dbReference type="SAM" id="Phobius"/>
    </source>
</evidence>
<evidence type="ECO:0000313" key="3">
    <source>
        <dbReference type="Proteomes" id="UP000565576"/>
    </source>
</evidence>
<dbReference type="Proteomes" id="UP000565576">
    <property type="component" value="Unassembled WGS sequence"/>
</dbReference>
<feature type="transmembrane region" description="Helical" evidence="1">
    <location>
        <begin position="12"/>
        <end position="33"/>
    </location>
</feature>
<protein>
    <submittedName>
        <fullName evidence="2">Uncharacterized protein</fullName>
    </submittedName>
</protein>
<reference evidence="2 3" key="1">
    <citation type="submission" date="2020-08" db="EMBL/GenBank/DDBJ databases">
        <title>Genomic Encyclopedia of Type Strains, Phase IV (KMG-V): Genome sequencing to study the core and pangenomes of soil and plant-associated prokaryotes.</title>
        <authorList>
            <person name="Whitman W."/>
        </authorList>
    </citation>
    <scope>NUCLEOTIDE SEQUENCE [LARGE SCALE GENOMIC DNA]</scope>
    <source>
        <strain evidence="2 3">SEMIA 4060</strain>
    </source>
</reference>
<name>A0A7X0IVJ2_9HYPH</name>
<evidence type="ECO:0000313" key="2">
    <source>
        <dbReference type="EMBL" id="MBB6487820.1"/>
    </source>
</evidence>
<keyword evidence="1" id="KW-1133">Transmembrane helix</keyword>
<keyword evidence="1" id="KW-0812">Transmembrane</keyword>
<keyword evidence="1" id="KW-0472">Membrane</keyword>
<comment type="caution">
    <text evidence="2">The sequence shown here is derived from an EMBL/GenBank/DDBJ whole genome shotgun (WGS) entry which is preliminary data.</text>
</comment>
<dbReference type="AlphaFoldDB" id="A0A7X0IVJ2"/>